<dbReference type="Gene3D" id="3.60.10.10">
    <property type="entry name" value="Endonuclease/exonuclease/phosphatase"/>
    <property type="match status" value="1"/>
</dbReference>
<dbReference type="InterPro" id="IPR050410">
    <property type="entry name" value="CCR4/nocturin_mRNA_transcr"/>
</dbReference>
<proteinExistence type="predicted"/>
<dbReference type="InterPro" id="IPR005135">
    <property type="entry name" value="Endo/exonuclease/phosphatase"/>
</dbReference>
<evidence type="ECO:0000313" key="3">
    <source>
        <dbReference type="Proteomes" id="UP000186351"/>
    </source>
</evidence>
<evidence type="ECO:0000313" key="2">
    <source>
        <dbReference type="EMBL" id="ANU64476.2"/>
    </source>
</evidence>
<dbReference type="InterPro" id="IPR036691">
    <property type="entry name" value="Endo/exonu/phosph_ase_sf"/>
</dbReference>
<dbReference type="AlphaFoldDB" id="A0A1B1SCG2"/>
<gene>
    <name evidence="2" type="ORF">A4V02_12605</name>
</gene>
<dbReference type="Proteomes" id="UP000186351">
    <property type="component" value="Chromosome"/>
</dbReference>
<accession>A0A1B1SCG2</accession>
<sequence length="302" mass="33545">MKIRNIILMAGMMLLAACSDDDDKQAVEQVTGPTEVCVISCNVLADNSNQTGDLSWKKRRDALVSMVETEKPDVLCLQGQYWNQVIYLEQQLAGYASVDYNVNGNDANTGRHNTVMYRADKYTLLQQGRYWLSQKPNTMTYPWASKDEERRCTTWALLKDNSTNARFYVACTQMNDGDEPEDMAARLNSAELNVEMIQQMVIDTGGATTVILAGDMNASNDADDARRDCLAPYYGWMTDARTVGGDTKPSYNGLGTPAAGARLTPDHIFLYKAVPQSFTTLDGNYGVAYISDHNPISCKVKF</sequence>
<dbReference type="STRING" id="1796646.A4V02_12605"/>
<feature type="domain" description="Endonuclease/exonuclease/phosphatase" evidence="1">
    <location>
        <begin position="40"/>
        <end position="293"/>
    </location>
</feature>
<keyword evidence="3" id="KW-1185">Reference proteome</keyword>
<dbReference type="Pfam" id="PF03372">
    <property type="entry name" value="Exo_endo_phos"/>
    <property type="match status" value="1"/>
</dbReference>
<dbReference type="RefSeq" id="WP_084274146.1">
    <property type="nucleotide sequence ID" value="NZ_CAJTAP010000009.1"/>
</dbReference>
<dbReference type="PANTHER" id="PTHR12121:SF36">
    <property type="entry name" value="ENDONUCLEASE_EXONUCLEASE_PHOSPHATASE DOMAIN-CONTAINING PROTEIN"/>
    <property type="match status" value="1"/>
</dbReference>
<dbReference type="GeneID" id="65537716"/>
<protein>
    <recommendedName>
        <fullName evidence="1">Endonuclease/exonuclease/phosphatase domain-containing protein</fullName>
    </recommendedName>
</protein>
<name>A0A1B1SCG2_9BACT</name>
<dbReference type="PROSITE" id="PS51257">
    <property type="entry name" value="PROKAR_LIPOPROTEIN"/>
    <property type="match status" value="1"/>
</dbReference>
<dbReference type="EMBL" id="CP015402">
    <property type="protein sequence ID" value="ANU64476.2"/>
    <property type="molecule type" value="Genomic_DNA"/>
</dbReference>
<dbReference type="SUPFAM" id="SSF56219">
    <property type="entry name" value="DNase I-like"/>
    <property type="match status" value="1"/>
</dbReference>
<evidence type="ECO:0000259" key="1">
    <source>
        <dbReference type="Pfam" id="PF03372"/>
    </source>
</evidence>
<dbReference type="PANTHER" id="PTHR12121">
    <property type="entry name" value="CARBON CATABOLITE REPRESSOR PROTEIN 4"/>
    <property type="match status" value="1"/>
</dbReference>
<reference evidence="3" key="1">
    <citation type="submission" date="2016-04" db="EMBL/GenBank/DDBJ databases">
        <title>Complete Genome Sequences of Twelve Strains of a Stable Defined Moderately Diverse Mouse Microbiota 2 (sDMDMm2).</title>
        <authorList>
            <person name="Uchimura Y."/>
            <person name="Wyss M."/>
            <person name="Brugiroux S."/>
            <person name="Limenitakis J.P."/>
            <person name="Stecher B."/>
            <person name="McCoy K.D."/>
            <person name="Macpherson A.J."/>
        </authorList>
    </citation>
    <scope>NUCLEOTIDE SEQUENCE [LARGE SCALE GENOMIC DNA]</scope>
    <source>
        <strain evidence="3">YL27</strain>
    </source>
</reference>
<dbReference type="GO" id="GO:0000175">
    <property type="term" value="F:3'-5'-RNA exonuclease activity"/>
    <property type="evidence" value="ECO:0007669"/>
    <property type="project" value="TreeGrafter"/>
</dbReference>
<accession>A0A1Z2XG55</accession>
<dbReference type="KEGG" id="pary:A4V02_12605"/>
<organism evidence="2 3">
    <name type="scientific">Muribaculum intestinale</name>
    <dbReference type="NCBI Taxonomy" id="1796646"/>
    <lineage>
        <taxon>Bacteria</taxon>
        <taxon>Pseudomonadati</taxon>
        <taxon>Bacteroidota</taxon>
        <taxon>Bacteroidia</taxon>
        <taxon>Bacteroidales</taxon>
        <taxon>Muribaculaceae</taxon>
        <taxon>Muribaculum</taxon>
    </lineage>
</organism>